<keyword evidence="3" id="KW-0808">Transferase</keyword>
<dbReference type="AlphaFoldDB" id="A0A974H1N3"/>
<evidence type="ECO:0000259" key="9">
    <source>
        <dbReference type="PROSITE" id="PS50011"/>
    </source>
</evidence>
<evidence type="ECO:0000256" key="7">
    <source>
        <dbReference type="PROSITE-ProRule" id="PRU10141"/>
    </source>
</evidence>
<protein>
    <recommendedName>
        <fullName evidence="9">Protein kinase domain-containing protein</fullName>
    </recommendedName>
</protein>
<dbReference type="Gene3D" id="3.30.200.20">
    <property type="entry name" value="Phosphorylase Kinase, domain 1"/>
    <property type="match status" value="1"/>
</dbReference>
<feature type="compositionally biased region" description="Basic and acidic residues" evidence="8">
    <location>
        <begin position="57"/>
        <end position="98"/>
    </location>
</feature>
<feature type="region of interest" description="Disordered" evidence="8">
    <location>
        <begin position="509"/>
        <end position="576"/>
    </location>
</feature>
<dbReference type="PROSITE" id="PS00108">
    <property type="entry name" value="PROTEIN_KINASE_ST"/>
    <property type="match status" value="1"/>
</dbReference>
<name>A0A974H1N3_XENLA</name>
<reference evidence="11" key="1">
    <citation type="journal article" date="2016" name="Nature">
        <title>Genome evolution in the allotetraploid frog Xenopus laevis.</title>
        <authorList>
            <person name="Session A.M."/>
            <person name="Uno Y."/>
            <person name="Kwon T."/>
            <person name="Chapman J.A."/>
            <person name="Toyoda A."/>
            <person name="Takahashi S."/>
            <person name="Fukui A."/>
            <person name="Hikosaka A."/>
            <person name="Suzuki A."/>
            <person name="Kondo M."/>
            <person name="van Heeringen S.J."/>
            <person name="Quigley I."/>
            <person name="Heinz S."/>
            <person name="Ogino H."/>
            <person name="Ochi H."/>
            <person name="Hellsten U."/>
            <person name="Lyons J.B."/>
            <person name="Simakov O."/>
            <person name="Putnam N."/>
            <person name="Stites J."/>
            <person name="Kuroki Y."/>
            <person name="Tanaka T."/>
            <person name="Michiue T."/>
            <person name="Watanabe M."/>
            <person name="Bogdanovic O."/>
            <person name="Lister R."/>
            <person name="Georgiou G."/>
            <person name="Paranjpe S.S."/>
            <person name="van Kruijsbergen I."/>
            <person name="Shu S."/>
            <person name="Carlson J."/>
            <person name="Kinoshita T."/>
            <person name="Ohta Y."/>
            <person name="Mawaribuchi S."/>
            <person name="Jenkins J."/>
            <person name="Grimwood J."/>
            <person name="Schmutz J."/>
            <person name="Mitros T."/>
            <person name="Mozaffari S.V."/>
            <person name="Suzuki Y."/>
            <person name="Haramoto Y."/>
            <person name="Yamamoto T.S."/>
            <person name="Takagi C."/>
            <person name="Heald R."/>
            <person name="Miller K."/>
            <person name="Haudenschild C."/>
            <person name="Kitzman J."/>
            <person name="Nakayama T."/>
            <person name="Izutsu Y."/>
            <person name="Robert J."/>
            <person name="Fortriede J."/>
            <person name="Burns K."/>
            <person name="Lotay V."/>
            <person name="Karimi K."/>
            <person name="Yasuoka Y."/>
            <person name="Dichmann D.S."/>
            <person name="Flajnik M.F."/>
            <person name="Houston D.W."/>
            <person name="Shendure J."/>
            <person name="DuPasquier L."/>
            <person name="Vize P.D."/>
            <person name="Zorn A.M."/>
            <person name="Ito M."/>
            <person name="Marcotte E.M."/>
            <person name="Wallingford J.B."/>
            <person name="Ito Y."/>
            <person name="Asashima M."/>
            <person name="Ueno N."/>
            <person name="Matsuda Y."/>
            <person name="Veenstra G.J."/>
            <person name="Fujiyama A."/>
            <person name="Harland R.M."/>
            <person name="Taira M."/>
            <person name="Rokhsar D.S."/>
        </authorList>
    </citation>
    <scope>NUCLEOTIDE SEQUENCE [LARGE SCALE GENOMIC DNA]</scope>
    <source>
        <strain evidence="11">J</strain>
    </source>
</reference>
<evidence type="ECO:0000256" key="3">
    <source>
        <dbReference type="ARBA" id="ARBA00022679"/>
    </source>
</evidence>
<evidence type="ECO:0000256" key="6">
    <source>
        <dbReference type="ARBA" id="ARBA00022840"/>
    </source>
</evidence>
<sequence length="757" mass="84323">MGGSKQTPSRGLTRKRKMKEKREQEPKNIKVTRTKMEDKNLHQEEQAKEKNSKKRAREPTEAHRLKQKKARGESSKRIKVMTNKEEESSHNSRTEHEKKKSRKRKADPAEEEGSGVKQPCIPAKKPNPHKIKNYQFHMELGNGTFGKVMLASLTNCREQVAIKILQKKDQQAHVNMILAEARALRTSDRCPFLCRGYAAFQTKLHAFLVMERVRGGNLQDLIDTEGQLTRDSIIFYSAEVIVGLQYLHSRGIVHRDLKPPNILLSAEGHVKIADFGTVAEGIFPGMKAYGLFGTYFFMAPEILSRTGYDAGVDWWAFAVMLYKMATRRYPFSQNSIQKLIHSVMYEQPPFPVNLSSDFRELLQELLEKNPTKRLGTTGDIRQHRFYQSVDWTALENMKISPPAKPRAIPAVETNVIQKELLSFLEDMEFISTSGGSTMIQDLAFLSPSWKMPNNRPLSLGLTIGPFLLFLTSSHTIAPPHLRPTPSALLTHGPYHRPSPPMAQNISPPYLRPLPSANPTHGPHHRPSPPMAQNIGPPYLWPLPLANPTHGPHHRPVPTHGPQHRPSPPMAHNIGPRHPWPTPSALPTHASPMAHTIGPTHGSKRRPSPPMAHTIGPPHSWLKTSAHPTSGPYHRPTPLMAQNIGPPYLWPLPSANPTHGPHHRPSSPMAQNIGPPHPWSIPSAFPTPGSKHQPSLPLAPTIGQPHPRPKTSALLTSGPYHRSHTIGPTISPPPQAHTTSGSHHQPSPPWPPPSATPP</sequence>
<feature type="region of interest" description="Disordered" evidence="8">
    <location>
        <begin position="588"/>
        <end position="757"/>
    </location>
</feature>
<organism evidence="10 11">
    <name type="scientific">Xenopus laevis</name>
    <name type="common">African clawed frog</name>
    <dbReference type="NCBI Taxonomy" id="8355"/>
    <lineage>
        <taxon>Eukaryota</taxon>
        <taxon>Metazoa</taxon>
        <taxon>Chordata</taxon>
        <taxon>Craniata</taxon>
        <taxon>Vertebrata</taxon>
        <taxon>Euteleostomi</taxon>
        <taxon>Amphibia</taxon>
        <taxon>Batrachia</taxon>
        <taxon>Anura</taxon>
        <taxon>Pipoidea</taxon>
        <taxon>Pipidae</taxon>
        <taxon>Xenopodinae</taxon>
        <taxon>Xenopus</taxon>
        <taxon>Xenopus</taxon>
    </lineage>
</organism>
<dbReference type="PANTHER" id="PTHR24351">
    <property type="entry name" value="RIBOSOMAL PROTEIN S6 KINASE"/>
    <property type="match status" value="1"/>
</dbReference>
<evidence type="ECO:0000256" key="8">
    <source>
        <dbReference type="SAM" id="MobiDB-lite"/>
    </source>
</evidence>
<evidence type="ECO:0000256" key="5">
    <source>
        <dbReference type="ARBA" id="ARBA00022777"/>
    </source>
</evidence>
<dbReference type="InterPro" id="IPR008271">
    <property type="entry name" value="Ser/Thr_kinase_AS"/>
</dbReference>
<dbReference type="Pfam" id="PF00069">
    <property type="entry name" value="Pkinase"/>
    <property type="match status" value="1"/>
</dbReference>
<dbReference type="GO" id="GO:0004674">
    <property type="term" value="F:protein serine/threonine kinase activity"/>
    <property type="evidence" value="ECO:0007669"/>
    <property type="project" value="UniProtKB-KW"/>
</dbReference>
<keyword evidence="6 7" id="KW-0067">ATP-binding</keyword>
<dbReference type="InterPro" id="IPR011009">
    <property type="entry name" value="Kinase-like_dom_sf"/>
</dbReference>
<feature type="region of interest" description="Disordered" evidence="8">
    <location>
        <begin position="1"/>
        <end position="126"/>
    </location>
</feature>
<dbReference type="PROSITE" id="PS50011">
    <property type="entry name" value="PROTEIN_KINASE_DOM"/>
    <property type="match status" value="1"/>
</dbReference>
<dbReference type="Proteomes" id="UP000694892">
    <property type="component" value="Chromosome 9_10S"/>
</dbReference>
<dbReference type="PROSITE" id="PS00107">
    <property type="entry name" value="PROTEIN_KINASE_ATP"/>
    <property type="match status" value="1"/>
</dbReference>
<proteinExistence type="predicted"/>
<feature type="compositionally biased region" description="Basic and acidic residues" evidence="8">
    <location>
        <begin position="20"/>
        <end position="50"/>
    </location>
</feature>
<dbReference type="FunFam" id="1.10.510.10:FF:000210">
    <property type="entry name" value="Non-specific serine/threonine protein kinase"/>
    <property type="match status" value="1"/>
</dbReference>
<dbReference type="EMBL" id="CM004483">
    <property type="protein sequence ID" value="OCT61488.1"/>
    <property type="molecule type" value="Genomic_DNA"/>
</dbReference>
<dbReference type="OMA" id="MAQNIGP"/>
<evidence type="ECO:0000256" key="2">
    <source>
        <dbReference type="ARBA" id="ARBA00022553"/>
    </source>
</evidence>
<keyword evidence="5" id="KW-0418">Kinase</keyword>
<keyword evidence="2" id="KW-0597">Phosphoprotein</keyword>
<feature type="compositionally biased region" description="Polar residues" evidence="8">
    <location>
        <begin position="1"/>
        <end position="10"/>
    </location>
</feature>
<dbReference type="GO" id="GO:0005524">
    <property type="term" value="F:ATP binding"/>
    <property type="evidence" value="ECO:0007669"/>
    <property type="project" value="UniProtKB-UniRule"/>
</dbReference>
<dbReference type="InterPro" id="IPR017441">
    <property type="entry name" value="Protein_kinase_ATP_BS"/>
</dbReference>
<evidence type="ECO:0000313" key="10">
    <source>
        <dbReference type="EMBL" id="OCT61488.1"/>
    </source>
</evidence>
<feature type="compositionally biased region" description="Pro residues" evidence="8">
    <location>
        <begin position="745"/>
        <end position="757"/>
    </location>
</feature>
<feature type="binding site" evidence="7">
    <location>
        <position position="163"/>
    </location>
    <ligand>
        <name>ATP</name>
        <dbReference type="ChEBI" id="CHEBI:30616"/>
    </ligand>
</feature>
<dbReference type="Gene3D" id="1.10.510.10">
    <property type="entry name" value="Transferase(Phosphotransferase) domain 1"/>
    <property type="match status" value="1"/>
</dbReference>
<dbReference type="SUPFAM" id="SSF56112">
    <property type="entry name" value="Protein kinase-like (PK-like)"/>
    <property type="match status" value="1"/>
</dbReference>
<evidence type="ECO:0000313" key="11">
    <source>
        <dbReference type="Proteomes" id="UP000694892"/>
    </source>
</evidence>
<gene>
    <name evidence="10" type="ORF">XELAEV_18047515mg</name>
</gene>
<accession>A0A974H1N3</accession>
<evidence type="ECO:0000256" key="1">
    <source>
        <dbReference type="ARBA" id="ARBA00022527"/>
    </source>
</evidence>
<keyword evidence="1" id="KW-0723">Serine/threonine-protein kinase</keyword>
<keyword evidence="4 7" id="KW-0547">Nucleotide-binding</keyword>
<dbReference type="SMART" id="SM00220">
    <property type="entry name" value="S_TKc"/>
    <property type="match status" value="1"/>
</dbReference>
<evidence type="ECO:0000256" key="4">
    <source>
        <dbReference type="ARBA" id="ARBA00022741"/>
    </source>
</evidence>
<feature type="compositionally biased region" description="Polar residues" evidence="8">
    <location>
        <begin position="735"/>
        <end position="744"/>
    </location>
</feature>
<dbReference type="InterPro" id="IPR000719">
    <property type="entry name" value="Prot_kinase_dom"/>
</dbReference>
<feature type="domain" description="Protein kinase" evidence="9">
    <location>
        <begin position="134"/>
        <end position="386"/>
    </location>
</feature>